<evidence type="ECO:0000313" key="4">
    <source>
        <dbReference type="Proteomes" id="UP000053719"/>
    </source>
</evidence>
<feature type="domain" description="Siphovirus-type tail component C-terminal" evidence="2">
    <location>
        <begin position="187"/>
        <end position="264"/>
    </location>
</feature>
<evidence type="ECO:0000259" key="1">
    <source>
        <dbReference type="Pfam" id="PF05709"/>
    </source>
</evidence>
<comment type="caution">
    <text evidence="3">The sequence shown here is derived from an EMBL/GenBank/DDBJ whole genome shotgun (WGS) entry which is preliminary data.</text>
</comment>
<dbReference type="Pfam" id="PF22768">
    <property type="entry name" value="SPP1_Dit"/>
    <property type="match status" value="1"/>
</dbReference>
<name>A0A0V8E352_LACLL</name>
<protein>
    <submittedName>
        <fullName evidence="3">Putative tail protein</fullName>
    </submittedName>
</protein>
<dbReference type="InterPro" id="IPR054738">
    <property type="entry name" value="Siphovirus-type_tail_C"/>
</dbReference>
<dbReference type="Proteomes" id="UP000053719">
    <property type="component" value="Unassembled WGS sequence"/>
</dbReference>
<dbReference type="AlphaFoldDB" id="A0A0V8E352"/>
<proteinExistence type="predicted"/>
<evidence type="ECO:0000259" key="2">
    <source>
        <dbReference type="Pfam" id="PF22768"/>
    </source>
</evidence>
<feature type="domain" description="Siphovirus-type tail component RIFT-related" evidence="1">
    <location>
        <begin position="22"/>
        <end position="135"/>
    </location>
</feature>
<dbReference type="InterPro" id="IPR008841">
    <property type="entry name" value="Siphovirus-type_tail_N"/>
</dbReference>
<dbReference type="PATRIC" id="fig|1360.114.peg.657"/>
<reference evidence="4" key="1">
    <citation type="submission" date="2015-10" db="EMBL/GenBank/DDBJ databases">
        <title>Draft Genome Sequences of 11 Lactococcus lactis subspecies cremoris strains.</title>
        <authorList>
            <person name="Wels M."/>
            <person name="Backus L."/>
            <person name="Boekhorst J."/>
            <person name="Dijkstra A."/>
            <person name="Beerthuizen M."/>
            <person name="Kelly W."/>
            <person name="Siezen R."/>
            <person name="Bachmann H."/>
            <person name="Van Hijum S."/>
        </authorList>
    </citation>
    <scope>NUCLEOTIDE SEQUENCE [LARGE SCALE GENOMIC DNA]</scope>
    <source>
        <strain evidence="4">M20</strain>
    </source>
</reference>
<sequence>MVAADEEKITYTNENGGMVIMTKERPFFLLDKTGFGAVNNTINSEKMYGMDGEHENDETLEPRTLTITLLVYGKNPKDDNKLQRTLLNVFNPKLKGVLTYESYGKSYEIDVRITKGWESEFDEKSHTNQSTLSFFAANPLWRDVSSDSYVVQMGQTTNLFSFPLAITDDFKFATVDVGKEVAVINPGHVAVGLELNITCTAEVVNPRLFNPYTEEYFAFSNTFKGGDTIYLNTNEGKKQVLINGENGFFKRKLGSTFMQISNLETNYFILQADSGIENMVAKMNYYPLLTGVC</sequence>
<evidence type="ECO:0000313" key="3">
    <source>
        <dbReference type="EMBL" id="KSU20211.1"/>
    </source>
</evidence>
<organism evidence="3 4">
    <name type="scientific">Lactococcus lactis subsp. lactis</name>
    <name type="common">Streptococcus lactis</name>
    <dbReference type="NCBI Taxonomy" id="1360"/>
    <lineage>
        <taxon>Bacteria</taxon>
        <taxon>Bacillati</taxon>
        <taxon>Bacillota</taxon>
        <taxon>Bacilli</taxon>
        <taxon>Lactobacillales</taxon>
        <taxon>Streptococcaceae</taxon>
        <taxon>Lactococcus</taxon>
    </lineage>
</organism>
<dbReference type="Gene3D" id="2.60.120.860">
    <property type="match status" value="1"/>
</dbReference>
<dbReference type="Pfam" id="PF05709">
    <property type="entry name" value="Sipho_tail"/>
    <property type="match status" value="1"/>
</dbReference>
<accession>A0A0V8E352</accession>
<gene>
    <name evidence="3" type="ORF">M20_1645</name>
</gene>
<dbReference type="Gene3D" id="2.40.30.200">
    <property type="match status" value="1"/>
</dbReference>
<dbReference type="RefSeq" id="WP_058211893.1">
    <property type="nucleotide sequence ID" value="NZ_LKLU01000094.1"/>
</dbReference>
<dbReference type="EMBL" id="LKLU01000094">
    <property type="protein sequence ID" value="KSU20211.1"/>
    <property type="molecule type" value="Genomic_DNA"/>
</dbReference>